<reference evidence="1 2" key="1">
    <citation type="journal article" date="2024" name="G3 (Bethesda)">
        <title>Genome assembly of Hibiscus sabdariffa L. provides insights into metabolisms of medicinal natural products.</title>
        <authorList>
            <person name="Kim T."/>
        </authorList>
    </citation>
    <scope>NUCLEOTIDE SEQUENCE [LARGE SCALE GENOMIC DNA]</scope>
    <source>
        <strain evidence="1">TK-2024</strain>
        <tissue evidence="1">Old leaves</tissue>
    </source>
</reference>
<organism evidence="1 2">
    <name type="scientific">Hibiscus sabdariffa</name>
    <name type="common">roselle</name>
    <dbReference type="NCBI Taxonomy" id="183260"/>
    <lineage>
        <taxon>Eukaryota</taxon>
        <taxon>Viridiplantae</taxon>
        <taxon>Streptophyta</taxon>
        <taxon>Embryophyta</taxon>
        <taxon>Tracheophyta</taxon>
        <taxon>Spermatophyta</taxon>
        <taxon>Magnoliopsida</taxon>
        <taxon>eudicotyledons</taxon>
        <taxon>Gunneridae</taxon>
        <taxon>Pentapetalae</taxon>
        <taxon>rosids</taxon>
        <taxon>malvids</taxon>
        <taxon>Malvales</taxon>
        <taxon>Malvaceae</taxon>
        <taxon>Malvoideae</taxon>
        <taxon>Hibiscus</taxon>
    </lineage>
</organism>
<keyword evidence="2" id="KW-1185">Reference proteome</keyword>
<evidence type="ECO:0000313" key="1">
    <source>
        <dbReference type="EMBL" id="KAK8998401.1"/>
    </source>
</evidence>
<name>A0ABR2QD21_9ROSI</name>
<comment type="caution">
    <text evidence="1">The sequence shown here is derived from an EMBL/GenBank/DDBJ whole genome shotgun (WGS) entry which is preliminary data.</text>
</comment>
<proteinExistence type="predicted"/>
<gene>
    <name evidence="1" type="ORF">V6N11_083792</name>
</gene>
<dbReference type="EMBL" id="JBBPBN010000041">
    <property type="protein sequence ID" value="KAK8998401.1"/>
    <property type="molecule type" value="Genomic_DNA"/>
</dbReference>
<dbReference type="Proteomes" id="UP001396334">
    <property type="component" value="Unassembled WGS sequence"/>
</dbReference>
<sequence>MVFLSKHTSSSMLVALKKSTNPTYHLKATSTLFFHRWHDCASFLGTLNTNLKFKKYSKSVDNNVEFFRRGDVVLAELQASVGFKVSSSGMVEGFAQCLGDLSSSDCYSYIGDVVGKPKLYVDRLHRLMSS</sequence>
<accession>A0ABR2QD21</accession>
<protein>
    <submittedName>
        <fullName evidence="1">Uncharacterized protein</fullName>
    </submittedName>
</protein>
<evidence type="ECO:0000313" key="2">
    <source>
        <dbReference type="Proteomes" id="UP001396334"/>
    </source>
</evidence>